<keyword evidence="5 9" id="KW-0997">Cell inner membrane</keyword>
<keyword evidence="6 9" id="KW-0812">Transmembrane</keyword>
<dbReference type="Proteomes" id="UP000292985">
    <property type="component" value="Unassembled WGS sequence"/>
</dbReference>
<dbReference type="KEGG" id="caf:AL524_20570"/>
<evidence type="ECO:0000256" key="1">
    <source>
        <dbReference type="ARBA" id="ARBA00004429"/>
    </source>
</evidence>
<reference evidence="11 12" key="1">
    <citation type="submission" date="2016-04" db="EMBL/GenBank/DDBJ databases">
        <authorList>
            <person name="Regsiter A."/>
            <person name="William W."/>
        </authorList>
    </citation>
    <scope>NUCLEOTIDE SEQUENCE [LARGE SCALE GENOMIC DNA]</scope>
    <source>
        <strain evidence="11 12">92</strain>
    </source>
</reference>
<dbReference type="PANTHER" id="PTHR32063:SF13">
    <property type="entry name" value="MULTIDRUG EFFLUX PUMP SUBUNIT ACRB-RELATED"/>
    <property type="match status" value="1"/>
</dbReference>
<dbReference type="EMBL" id="RCYA01000006">
    <property type="protein sequence ID" value="RYT42387.1"/>
    <property type="molecule type" value="Genomic_DNA"/>
</dbReference>
<feature type="transmembrane region" description="Helical" evidence="9">
    <location>
        <begin position="12"/>
        <end position="32"/>
    </location>
</feature>
<keyword evidence="8 9" id="KW-0472">Membrane</keyword>
<dbReference type="InterPro" id="IPR001036">
    <property type="entry name" value="Acrflvin-R"/>
</dbReference>
<dbReference type="Gene3D" id="3.30.2090.10">
    <property type="entry name" value="Multidrug efflux transporter AcrB TolC docking domain, DN and DC subdomains"/>
    <property type="match status" value="2"/>
</dbReference>
<evidence type="ECO:0000313" key="10">
    <source>
        <dbReference type="EMBL" id="RYT42387.1"/>
    </source>
</evidence>
<dbReference type="Pfam" id="PF00873">
    <property type="entry name" value="ACR_tran"/>
    <property type="match status" value="1"/>
</dbReference>
<comment type="similarity">
    <text evidence="2 9">Belongs to the resistance-nodulation-cell division (RND) (TC 2.A.6) family.</text>
</comment>
<dbReference type="FunFam" id="3.30.2090.10:FF:000001">
    <property type="entry name" value="Efflux pump membrane transporter"/>
    <property type="match status" value="1"/>
</dbReference>
<evidence type="ECO:0000256" key="4">
    <source>
        <dbReference type="ARBA" id="ARBA00022475"/>
    </source>
</evidence>
<feature type="transmembrane region" description="Helical" evidence="9">
    <location>
        <begin position="899"/>
        <end position="919"/>
    </location>
</feature>
<comment type="caution">
    <text evidence="9">Lacks conserved residue(s) required for the propagation of feature annotation.</text>
</comment>
<dbReference type="FunFam" id="1.20.1640.10:FF:000001">
    <property type="entry name" value="Efflux pump membrane transporter"/>
    <property type="match status" value="1"/>
</dbReference>
<comment type="subcellular location">
    <subcellularLocation>
        <location evidence="1 9">Cell inner membrane</location>
        <topology evidence="1 9">Multi-pass membrane protein</topology>
    </subcellularLocation>
</comment>
<dbReference type="SUPFAM" id="SSF82866">
    <property type="entry name" value="Multidrug efflux transporter AcrB transmembrane domain"/>
    <property type="match status" value="2"/>
</dbReference>
<dbReference type="RefSeq" id="WP_043001557.1">
    <property type="nucleotide sequence ID" value="NZ_ABJEES020000004.1"/>
</dbReference>
<dbReference type="InterPro" id="IPR004764">
    <property type="entry name" value="MdtF-like"/>
</dbReference>
<feature type="transmembrane region" description="Helical" evidence="9">
    <location>
        <begin position="470"/>
        <end position="493"/>
    </location>
</feature>
<dbReference type="SUPFAM" id="SSF82714">
    <property type="entry name" value="Multidrug efflux transporter AcrB TolC docking domain, DN and DC subdomains"/>
    <property type="match status" value="2"/>
</dbReference>
<dbReference type="Gene3D" id="3.30.70.1430">
    <property type="entry name" value="Multidrug efflux transporter AcrB pore domain"/>
    <property type="match status" value="2"/>
</dbReference>
<organism evidence="11 12">
    <name type="scientific">Citrobacter amalonaticus</name>
    <dbReference type="NCBI Taxonomy" id="35703"/>
    <lineage>
        <taxon>Bacteria</taxon>
        <taxon>Pseudomonadati</taxon>
        <taxon>Pseudomonadota</taxon>
        <taxon>Gammaproteobacteria</taxon>
        <taxon>Enterobacterales</taxon>
        <taxon>Enterobacteriaceae</taxon>
        <taxon>Citrobacter</taxon>
    </lineage>
</organism>
<accession>A0AAW9M5U2</accession>
<evidence type="ECO:0000256" key="7">
    <source>
        <dbReference type="ARBA" id="ARBA00022989"/>
    </source>
</evidence>
<feature type="transmembrane region" description="Helical" evidence="9">
    <location>
        <begin position="366"/>
        <end position="390"/>
    </location>
</feature>
<dbReference type="FunFam" id="3.30.2090.10:FF:000002">
    <property type="entry name" value="Efflux pump membrane transporter"/>
    <property type="match status" value="1"/>
</dbReference>
<keyword evidence="7 9" id="KW-1133">Transmembrane helix</keyword>
<dbReference type="PRINTS" id="PR00702">
    <property type="entry name" value="ACRIFLAVINRP"/>
</dbReference>
<evidence type="ECO:0000313" key="13">
    <source>
        <dbReference type="Proteomes" id="UP000292985"/>
    </source>
</evidence>
<dbReference type="SUPFAM" id="SSF82693">
    <property type="entry name" value="Multidrug efflux transporter AcrB pore domain, PN1, PN2, PC1 and PC2 subdomains"/>
    <property type="match status" value="3"/>
</dbReference>
<dbReference type="Gene3D" id="3.30.70.1440">
    <property type="entry name" value="Multidrug efflux transporter AcrB pore domain"/>
    <property type="match status" value="1"/>
</dbReference>
<dbReference type="InterPro" id="IPR027463">
    <property type="entry name" value="AcrB_DN_DC_subdom"/>
</dbReference>
<feature type="transmembrane region" description="Helical" evidence="9">
    <location>
        <begin position="1007"/>
        <end position="1029"/>
    </location>
</feature>
<feature type="transmembrane region" description="Helical" evidence="9">
    <location>
        <begin position="437"/>
        <end position="458"/>
    </location>
</feature>
<evidence type="ECO:0000256" key="3">
    <source>
        <dbReference type="ARBA" id="ARBA00022448"/>
    </source>
</evidence>
<dbReference type="AlphaFoldDB" id="A0AAW9M5U2"/>
<dbReference type="Proteomes" id="UP000245995">
    <property type="component" value="Chromosome CITRO92"/>
</dbReference>
<sequence>MPNFFIDRPIFAWVIAIIIMLAGGLAILKLPVAQYPTIAPPAVTISATYPGADAKTVQDTVTQVIEQNMNGIDNLMYMSSNSDSTGTVQITLTFESGTDADIAQVQVQNKLQLAMPLLPQEVQQQGVSVEKSSSSFLMVVGVINTDGTMTQEDISDYVAANMKDTISRTSGVGDVQLFGSQYAMRIWMDPTELNKYQLTPVDVIAAIKAQNAQVAAGQLGGTPPVKGQQLNASIIAQTRLTSTDEFGKILLKVNQDGSQVRLRDVAKIELGGENYDIIAKFNGKPASGLGIKLATGANALDTAAAIRAELVKMEPFFPSGLKIVYPYDTTPFVKISIHEVVKTLAEAIILVFLVMYLFLQNFRATLIPTIAVPVVLLGTFAVLAAFGFSINTLTMFGMVLAIGLLVDDAIVVVENVERVMSEEGLPPKEATRKSMGQIQGALVGIAMVLSAVFIPMAFFGGSTGAIYRQFSITIVSAMALSVLVALILTPALCATMLKPVAKGDHGEGKKGFFGWFNRMFDKSTHHYTDSVGNILRSTGRYLLLYLIIVVGMAFLFVRLPSSFLPDEDQGVFLSMAQLPAGATQERTQKVLDEMTDYFLTKEKNNVESVFAVNGFGFAGRGQNTGIAFVSLKDWADRPGEENKVEAITQRASAAFSQIKDAMVFAFNLPAIVELGTATGFDFQLIDQAGLGHEKLTQARNQLFGEVAKHPDLLVGVRPNGLEDTPQFKIDIDQEKAQALGVSISDINTTLGAAWGGSYVNDFIDRGRVKKVYVMSEAKYRMLPEDIGNWYVRGSDGQMVPFSAFSSSRWEYGSPRLERYNGLPSMEILGQAAPGKSTGEAMAMMEQLASKLPSGIGYDWTGMSYQERLSGNQAPALYAISLIVVFLCLAALYESWSIPFSVMLVVPLGVIGALLAATFRGLTNDVYFQVGLLTTIGLSAKNAILIVEFAKDLMDKEGKGLIEATLDAVRMRLRPILMTSLAFILGVMPLVISSGAGSGAQNAVGTGVMGGMVTATVLAIFFVPVFFVVVRRRFSRKSEDIEHSHSVEHR</sequence>
<name>A0AAW9M5U2_CITAM</name>
<evidence type="ECO:0000256" key="8">
    <source>
        <dbReference type="ARBA" id="ARBA00023136"/>
    </source>
</evidence>
<dbReference type="NCBIfam" id="NF000282">
    <property type="entry name" value="RND_permease_1"/>
    <property type="match status" value="1"/>
</dbReference>
<evidence type="ECO:0000256" key="6">
    <source>
        <dbReference type="ARBA" id="ARBA00022692"/>
    </source>
</evidence>
<dbReference type="Gene3D" id="3.30.70.1320">
    <property type="entry name" value="Multidrug efflux transporter AcrB pore domain like"/>
    <property type="match status" value="1"/>
</dbReference>
<gene>
    <name evidence="11" type="primary">acrB</name>
    <name evidence="11" type="ORF">CITRO92_2533</name>
    <name evidence="10" type="ORF">EAJ18_15770</name>
</gene>
<dbReference type="GO" id="GO:0005886">
    <property type="term" value="C:plasma membrane"/>
    <property type="evidence" value="ECO:0007669"/>
    <property type="project" value="UniProtKB-SubCell"/>
</dbReference>
<evidence type="ECO:0000256" key="5">
    <source>
        <dbReference type="ARBA" id="ARBA00022519"/>
    </source>
</evidence>
<dbReference type="GO" id="GO:0042910">
    <property type="term" value="F:xenobiotic transmembrane transporter activity"/>
    <property type="evidence" value="ECO:0007669"/>
    <property type="project" value="TreeGrafter"/>
</dbReference>
<dbReference type="GO" id="GO:0009636">
    <property type="term" value="P:response to toxic substance"/>
    <property type="evidence" value="ECO:0007669"/>
    <property type="project" value="UniProtKB-ARBA"/>
</dbReference>
<dbReference type="EMBL" id="LT556085">
    <property type="protein sequence ID" value="SAZ56167.1"/>
    <property type="molecule type" value="Genomic_DNA"/>
</dbReference>
<dbReference type="NCBIfam" id="NF011706">
    <property type="entry name" value="PRK15127.1"/>
    <property type="match status" value="1"/>
</dbReference>
<dbReference type="FunFam" id="1.20.1640.10:FF:000002">
    <property type="entry name" value="Efflux pump membrane transporter"/>
    <property type="match status" value="1"/>
</dbReference>
<keyword evidence="13" id="KW-1185">Reference proteome</keyword>
<dbReference type="FunFam" id="3.30.70.1430:FF:000002">
    <property type="entry name" value="Efflux pump membrane transporter"/>
    <property type="match status" value="1"/>
</dbReference>
<evidence type="ECO:0000256" key="9">
    <source>
        <dbReference type="RuleBase" id="RU364070"/>
    </source>
</evidence>
<feature type="transmembrane region" description="Helical" evidence="9">
    <location>
        <begin position="875"/>
        <end position="892"/>
    </location>
</feature>
<keyword evidence="4" id="KW-1003">Cell membrane</keyword>
<feature type="transmembrane region" description="Helical" evidence="9">
    <location>
        <begin position="975"/>
        <end position="995"/>
    </location>
</feature>
<feature type="transmembrane region" description="Helical" evidence="9">
    <location>
        <begin position="340"/>
        <end position="359"/>
    </location>
</feature>
<reference evidence="10 13" key="2">
    <citation type="journal article" date="2019" name="Science, e1252229">
        <title>Invertible promoters mediate bacterial phase variation, antibiotic resistance, and host adaptation in the gut.</title>
        <authorList>
            <person name="Jiang X."/>
            <person name="Hall A.B."/>
            <person name="Arthur T.D."/>
            <person name="Plichta D.R."/>
            <person name="Covington C.T."/>
            <person name="Poyet M."/>
            <person name="Crothers J."/>
            <person name="Moses P.L."/>
            <person name="Tolonen A.C."/>
            <person name="Vlamakis H."/>
            <person name="Alm E.J."/>
            <person name="Xavier R.J."/>
        </authorList>
    </citation>
    <scope>NUCLEOTIDE SEQUENCE [LARGE SCALE GENOMIC DNA]</scope>
    <source>
        <strain evidence="13">ca_0067</strain>
        <strain evidence="10">Ca_0067</strain>
    </source>
</reference>
<proteinExistence type="inferred from homology"/>
<dbReference type="GeneID" id="93032016"/>
<protein>
    <recommendedName>
        <fullName evidence="9">Efflux pump membrane transporter</fullName>
    </recommendedName>
</protein>
<dbReference type="Gene3D" id="1.20.1640.10">
    <property type="entry name" value="Multidrug efflux transporter AcrB transmembrane domain"/>
    <property type="match status" value="2"/>
</dbReference>
<evidence type="ECO:0000313" key="12">
    <source>
        <dbReference type="Proteomes" id="UP000245995"/>
    </source>
</evidence>
<evidence type="ECO:0000313" key="11">
    <source>
        <dbReference type="EMBL" id="SAZ56167.1"/>
    </source>
</evidence>
<evidence type="ECO:0000256" key="2">
    <source>
        <dbReference type="ARBA" id="ARBA00010942"/>
    </source>
</evidence>
<feature type="transmembrane region" description="Helical" evidence="9">
    <location>
        <begin position="925"/>
        <end position="946"/>
    </location>
</feature>
<feature type="transmembrane region" description="Helical" evidence="9">
    <location>
        <begin position="542"/>
        <end position="559"/>
    </location>
</feature>
<dbReference type="GO" id="GO:0015562">
    <property type="term" value="F:efflux transmembrane transporter activity"/>
    <property type="evidence" value="ECO:0007669"/>
    <property type="project" value="InterPro"/>
</dbReference>
<dbReference type="PANTHER" id="PTHR32063">
    <property type="match status" value="1"/>
</dbReference>
<keyword evidence="3 9" id="KW-0813">Transport</keyword>
<dbReference type="FunFam" id="3.30.70.1430:FF:000001">
    <property type="entry name" value="Efflux pump membrane transporter"/>
    <property type="match status" value="1"/>
</dbReference>
<dbReference type="NCBIfam" id="TIGR00915">
    <property type="entry name" value="2A0602"/>
    <property type="match status" value="1"/>
</dbReference>